<evidence type="ECO:0000313" key="1">
    <source>
        <dbReference type="EMBL" id="GGL45465.1"/>
    </source>
</evidence>
<gene>
    <name evidence="1" type="ORF">GCM10009037_31150</name>
</gene>
<evidence type="ECO:0000313" key="2">
    <source>
        <dbReference type="Proteomes" id="UP000628840"/>
    </source>
</evidence>
<sequence>MVLWGKLSRTRLYVSVNQTTSTPKDVKHILKSLGDAVVINGEPWFVTLHAIRL</sequence>
<accession>A0A830EYU5</accession>
<protein>
    <submittedName>
        <fullName evidence="1">Uncharacterized protein</fullName>
    </submittedName>
</protein>
<keyword evidence="2" id="KW-1185">Reference proteome</keyword>
<proteinExistence type="predicted"/>
<name>A0A830EYU5_9EURY</name>
<dbReference type="Proteomes" id="UP000628840">
    <property type="component" value="Unassembled WGS sequence"/>
</dbReference>
<organism evidence="1 2">
    <name type="scientific">Halarchaeum grantii</name>
    <dbReference type="NCBI Taxonomy" id="1193105"/>
    <lineage>
        <taxon>Archaea</taxon>
        <taxon>Methanobacteriati</taxon>
        <taxon>Methanobacteriota</taxon>
        <taxon>Stenosarchaea group</taxon>
        <taxon>Halobacteria</taxon>
        <taxon>Halobacteriales</taxon>
        <taxon>Halobacteriaceae</taxon>
    </lineage>
</organism>
<comment type="caution">
    <text evidence="1">The sequence shown here is derived from an EMBL/GenBank/DDBJ whole genome shotgun (WGS) entry which is preliminary data.</text>
</comment>
<reference evidence="1 2" key="1">
    <citation type="journal article" date="2019" name="Int. J. Syst. Evol. Microbiol.">
        <title>The Global Catalogue of Microorganisms (GCM) 10K type strain sequencing project: providing services to taxonomists for standard genome sequencing and annotation.</title>
        <authorList>
            <consortium name="The Broad Institute Genomics Platform"/>
            <consortium name="The Broad Institute Genome Sequencing Center for Infectious Disease"/>
            <person name="Wu L."/>
            <person name="Ma J."/>
        </authorList>
    </citation>
    <scope>NUCLEOTIDE SEQUENCE [LARGE SCALE GENOMIC DNA]</scope>
    <source>
        <strain evidence="1 2">JCM 19585</strain>
    </source>
</reference>
<dbReference type="AlphaFoldDB" id="A0A830EYU5"/>
<dbReference type="EMBL" id="BMPF01000009">
    <property type="protein sequence ID" value="GGL45465.1"/>
    <property type="molecule type" value="Genomic_DNA"/>
</dbReference>